<evidence type="ECO:0008006" key="4">
    <source>
        <dbReference type="Google" id="ProtNLM"/>
    </source>
</evidence>
<proteinExistence type="predicted"/>
<dbReference type="Proteomes" id="UP001165060">
    <property type="component" value="Unassembled WGS sequence"/>
</dbReference>
<accession>A0ABQ6MRM5</accession>
<dbReference type="InterPro" id="IPR046341">
    <property type="entry name" value="SET_dom_sf"/>
</dbReference>
<feature type="chain" id="PRO_5047283188" description="SET domain-containing protein" evidence="1">
    <location>
        <begin position="22"/>
        <end position="450"/>
    </location>
</feature>
<evidence type="ECO:0000313" key="2">
    <source>
        <dbReference type="EMBL" id="GMI30853.1"/>
    </source>
</evidence>
<dbReference type="EMBL" id="BRYB01000479">
    <property type="protein sequence ID" value="GMI30853.1"/>
    <property type="molecule type" value="Genomic_DNA"/>
</dbReference>
<dbReference type="CDD" id="cd10527">
    <property type="entry name" value="SET_LSMT"/>
    <property type="match status" value="1"/>
</dbReference>
<dbReference type="PANTHER" id="PTHR13271">
    <property type="entry name" value="UNCHARACTERIZED PUTATIVE METHYLTRANSFERASE"/>
    <property type="match status" value="1"/>
</dbReference>
<evidence type="ECO:0000313" key="3">
    <source>
        <dbReference type="Proteomes" id="UP001165060"/>
    </source>
</evidence>
<keyword evidence="3" id="KW-1185">Reference proteome</keyword>
<gene>
    <name evidence="2" type="ORF">TeGR_g7231</name>
</gene>
<dbReference type="SUPFAM" id="SSF82199">
    <property type="entry name" value="SET domain"/>
    <property type="match status" value="1"/>
</dbReference>
<dbReference type="InterPro" id="IPR050600">
    <property type="entry name" value="SETD3_SETD6_MTase"/>
</dbReference>
<keyword evidence="1" id="KW-0732">Signal</keyword>
<organism evidence="2 3">
    <name type="scientific">Tetraparma gracilis</name>
    <dbReference type="NCBI Taxonomy" id="2962635"/>
    <lineage>
        <taxon>Eukaryota</taxon>
        <taxon>Sar</taxon>
        <taxon>Stramenopiles</taxon>
        <taxon>Ochrophyta</taxon>
        <taxon>Bolidophyceae</taxon>
        <taxon>Parmales</taxon>
        <taxon>Triparmaceae</taxon>
        <taxon>Tetraparma</taxon>
    </lineage>
</organism>
<comment type="caution">
    <text evidence="2">The sequence shown here is derived from an EMBL/GenBank/DDBJ whole genome shotgun (WGS) entry which is preliminary data.</text>
</comment>
<reference evidence="2 3" key="1">
    <citation type="journal article" date="2023" name="Commun. Biol.">
        <title>Genome analysis of Parmales, the sister group of diatoms, reveals the evolutionary specialization of diatoms from phago-mixotrophs to photoautotrophs.</title>
        <authorList>
            <person name="Ban H."/>
            <person name="Sato S."/>
            <person name="Yoshikawa S."/>
            <person name="Yamada K."/>
            <person name="Nakamura Y."/>
            <person name="Ichinomiya M."/>
            <person name="Sato N."/>
            <person name="Blanc-Mathieu R."/>
            <person name="Endo H."/>
            <person name="Kuwata A."/>
            <person name="Ogata H."/>
        </authorList>
    </citation>
    <scope>NUCLEOTIDE SEQUENCE [LARGE SCALE GENOMIC DNA]</scope>
</reference>
<dbReference type="Gene3D" id="3.90.1410.10">
    <property type="entry name" value="set domain protein methyltransferase, domain 1"/>
    <property type="match status" value="1"/>
</dbReference>
<feature type="signal peptide" evidence="1">
    <location>
        <begin position="1"/>
        <end position="21"/>
    </location>
</feature>
<protein>
    <recommendedName>
        <fullName evidence="4">SET domain-containing protein</fullName>
    </recommendedName>
</protein>
<evidence type="ECO:0000256" key="1">
    <source>
        <dbReference type="SAM" id="SignalP"/>
    </source>
</evidence>
<name>A0ABQ6MRM5_9STRA</name>
<sequence length="450" mass="51094">MPPLNVFLCLCLLLLPAPCACATARAPIPDPSPLYEWARAERGIEVAPMSCGPVSRPLPPPHSGTFTIRGQVATGVIPRHATLVDASARATMGVHSVADSPVLSRVLAPQFWKALSRDVPGETFEFGGYHAILFQLVYERLLGNSSVFAPYVAGLLEQDMEIHPTWWSDEKLDHFYPRGPVFDETRQVKDVIEESVLAAKMIALPKLGEVERRVHVELYGEVRELQFTPEKVTTEILRWATIALDTRLYFAWYNEYRFMLTPVFEYFNFPSPEEPEGGVQCGYEEDKEATGADRRNFVPRLRCYAFKDFQPGDEITLLYNEDNCAQGYLGNYGFTNSMMHDSTPACLEDGICVCVDQGGYHSIDRNTVGWQSEPWEDPEWELGFDFDKDWVPFFPYDYLLEIGEIWLESGVWRGYDVWKQHPDANWQLWDGVDVGEDYEEGAGTEVDGRV</sequence>